<dbReference type="Gene3D" id="2.80.10.50">
    <property type="match status" value="3"/>
</dbReference>
<protein>
    <recommendedName>
        <fullName evidence="3">Delta-60 repeat domain-containing protein</fullName>
    </recommendedName>
</protein>
<evidence type="ECO:0000313" key="2">
    <source>
        <dbReference type="Proteomes" id="UP000026913"/>
    </source>
</evidence>
<evidence type="ECO:0000313" key="1">
    <source>
        <dbReference type="EMBL" id="AHZ70670.1"/>
    </source>
</evidence>
<organism evidence="1 2">
    <name type="scientific">Pseudomonas mandelii JR-1</name>
    <dbReference type="NCBI Taxonomy" id="1147786"/>
    <lineage>
        <taxon>Bacteria</taxon>
        <taxon>Pseudomonadati</taxon>
        <taxon>Pseudomonadota</taxon>
        <taxon>Gammaproteobacteria</taxon>
        <taxon>Pseudomonadales</taxon>
        <taxon>Pseudomonadaceae</taxon>
        <taxon>Pseudomonas</taxon>
    </lineage>
</organism>
<dbReference type="RefSeq" id="WP_010465241.1">
    <property type="nucleotide sequence ID" value="NZ_CP005960.1"/>
</dbReference>
<dbReference type="HOGENOM" id="CLU_035226_0_0_6"/>
<evidence type="ECO:0008006" key="3">
    <source>
        <dbReference type="Google" id="ProtNLM"/>
    </source>
</evidence>
<dbReference type="KEGG" id="pman:OU5_3591"/>
<reference evidence="1 2" key="1">
    <citation type="journal article" date="2012" name="J. Bacteriol.">
        <title>Genome sequence of cold-adapted Pseudomonas mandelii strain JR-1.</title>
        <authorList>
            <person name="Jang S.H."/>
            <person name="Kim J."/>
            <person name="Kim J."/>
            <person name="Hong S."/>
            <person name="Lee C."/>
        </authorList>
    </citation>
    <scope>NUCLEOTIDE SEQUENCE [LARGE SCALE GENOMIC DNA]</scope>
    <source>
        <strain evidence="1 2">JR-1</strain>
    </source>
</reference>
<dbReference type="InterPro" id="IPR013431">
    <property type="entry name" value="Delta_60_rpt"/>
</dbReference>
<dbReference type="OrthoDB" id="6992437at2"/>
<dbReference type="Pfam" id="PF17164">
    <property type="entry name" value="DUF5122"/>
    <property type="match status" value="4"/>
</dbReference>
<dbReference type="EMBL" id="CP005960">
    <property type="protein sequence ID" value="AHZ70670.1"/>
    <property type="molecule type" value="Genomic_DNA"/>
</dbReference>
<dbReference type="AlphaFoldDB" id="A0A024EDM1"/>
<name>A0A024EDM1_9PSED</name>
<proteinExistence type="predicted"/>
<dbReference type="Proteomes" id="UP000026913">
    <property type="component" value="Chromosome"/>
</dbReference>
<dbReference type="NCBIfam" id="TIGR02608">
    <property type="entry name" value="delta_60_rpt"/>
    <property type="match status" value="4"/>
</dbReference>
<accession>A0A024EDM1</accession>
<dbReference type="SUPFAM" id="SSF101898">
    <property type="entry name" value="NHL repeat"/>
    <property type="match status" value="1"/>
</dbReference>
<gene>
    <name evidence="1" type="ORF">OU5_3591</name>
</gene>
<sequence>MNQRQVKKSAGSLDPEFGDQGSITVPIGTTGAISSAILALPEGKLLIAVEPYVGERSFTVARLNENGALDTTFGVEQNGVVRVIFEDTYVYPIFGLIPLSDGGWVTYGQYTSKNSDGLAFVRQRQDGTLEESFGARGGRFIPYNEIGNPEQLRVKADILHRDGEKGAEVEPQRAGNSGYSAVAQSNGKIFFAASISPGPGISKGLVLRLNSDGTTDKTFNGVGSAIVELPGVAHNRNQVDAIAVQVDGKVLVSGYYANDSDNSRGGYVLRFDAEGQVDASFNEGVPVTISDPAYRLFFMNAISVRESDGGIVAVGDVRRGSLRYGMIVVLNSSGSFNRVFNRGMPLYSDMLPEGLAWNRCSWQANGAIVVAGNRGDGSVWEQLVGVTARYLSDGTLDPTFNLRGWVVFDLEYVYESVQDMAIMADGRIVLCGHLWRDSTPWHKRFGGFVARYLV</sequence>